<protein>
    <submittedName>
        <fullName evidence="1">Uncharacterized protein</fullName>
    </submittedName>
</protein>
<proteinExistence type="predicted"/>
<name>A0ABT6LYE2_9ACTN</name>
<reference evidence="1 2" key="1">
    <citation type="submission" date="2023-04" db="EMBL/GenBank/DDBJ databases">
        <title>Forest soil microbial communities from Buena Vista Peninsula, Colon Province, Panama.</title>
        <authorList>
            <person name="Bouskill N."/>
        </authorList>
    </citation>
    <scope>NUCLEOTIDE SEQUENCE [LARGE SCALE GENOMIC DNA]</scope>
    <source>
        <strain evidence="1 2">GGS1</strain>
    </source>
</reference>
<organism evidence="1 2">
    <name type="scientific">Streptomyces pseudovenezuelae</name>
    <dbReference type="NCBI Taxonomy" id="67350"/>
    <lineage>
        <taxon>Bacteria</taxon>
        <taxon>Bacillati</taxon>
        <taxon>Actinomycetota</taxon>
        <taxon>Actinomycetes</taxon>
        <taxon>Kitasatosporales</taxon>
        <taxon>Streptomycetaceae</taxon>
        <taxon>Streptomyces</taxon>
        <taxon>Streptomyces aurantiacus group</taxon>
    </lineage>
</organism>
<dbReference type="Proteomes" id="UP001160499">
    <property type="component" value="Unassembled WGS sequence"/>
</dbReference>
<evidence type="ECO:0000313" key="2">
    <source>
        <dbReference type="Proteomes" id="UP001160499"/>
    </source>
</evidence>
<sequence>MAHHPEQGWSLLCNGVLLFEDTGELLPDGQIIAPHRPEGTNPVMTAA</sequence>
<evidence type="ECO:0000313" key="1">
    <source>
        <dbReference type="EMBL" id="MDH6221318.1"/>
    </source>
</evidence>
<gene>
    <name evidence="1" type="ORF">M2283_008664</name>
</gene>
<comment type="caution">
    <text evidence="1">The sequence shown here is derived from an EMBL/GenBank/DDBJ whole genome shotgun (WGS) entry which is preliminary data.</text>
</comment>
<dbReference type="Pfam" id="PF19462">
    <property type="entry name" value="DUF5999"/>
    <property type="match status" value="1"/>
</dbReference>
<accession>A0ABT6LYE2</accession>
<keyword evidence="2" id="KW-1185">Reference proteome</keyword>
<dbReference type="InterPro" id="IPR046041">
    <property type="entry name" value="DUF5999"/>
</dbReference>
<dbReference type="EMBL" id="JARXVH010000022">
    <property type="protein sequence ID" value="MDH6221318.1"/>
    <property type="molecule type" value="Genomic_DNA"/>
</dbReference>